<dbReference type="CDD" id="cd00840">
    <property type="entry name" value="MPP_Mre11_N"/>
    <property type="match status" value="1"/>
</dbReference>
<dbReference type="InterPro" id="IPR029052">
    <property type="entry name" value="Metallo-depent_PP-like"/>
</dbReference>
<evidence type="ECO:0000256" key="1">
    <source>
        <dbReference type="ARBA" id="ARBA00010555"/>
    </source>
</evidence>
<sequence>MRILHTADWHIGQTLNGWARDGEHQAWLDKLAHVLVQEQIDVLLVAGDVYDGVNPSGASQHILYTALRKFKDARPGLLTFITSGNHDPAGRLEAPAAILEGLDVHVVASVRRIEDEIDIASHMFPIPDENGSHQAWVCAIPFLRSADLPDLNFNQSEGRGSPIVDAARRFHLDIARKAREHAGDLPILAMGHLHCHGATESALGEVSAERRILIGGEHALPEDVFPEEFNYVALGHLHRPQTLGGGRIRYSGSCFPLSAAEVSYDHGVTLIDLEGGEYQLRHHSIDRPVPMVRLPAEGAMDIARLEEALDALDLDPELPGDLQTFVYVNLTAEGPASVLLAEAEKLLAKYPLRTAGVRVRRQVTERHEEPPQSLSETTPEDLFNDAFVKANGVTPGARHTAAFREAMIGE</sequence>
<evidence type="ECO:0000313" key="10">
    <source>
        <dbReference type="EMBL" id="MBI1495445.1"/>
    </source>
</evidence>
<dbReference type="GO" id="GO:0008408">
    <property type="term" value="F:3'-5' exonuclease activity"/>
    <property type="evidence" value="ECO:0007669"/>
    <property type="project" value="InterPro"/>
</dbReference>
<gene>
    <name evidence="7" type="primary">sbcD</name>
    <name evidence="10" type="ORF">H1D41_17530</name>
</gene>
<keyword evidence="6 7" id="KW-0269">Exonuclease</keyword>
<dbReference type="GO" id="GO:0006260">
    <property type="term" value="P:DNA replication"/>
    <property type="evidence" value="ECO:0007669"/>
    <property type="project" value="UniProtKB-KW"/>
</dbReference>
<keyword evidence="11" id="KW-1185">Reference proteome</keyword>
<dbReference type="PANTHER" id="PTHR30337">
    <property type="entry name" value="COMPONENT OF ATP-DEPENDENT DSDNA EXONUCLEASE"/>
    <property type="match status" value="1"/>
</dbReference>
<keyword evidence="4 7" id="KW-0540">Nuclease</keyword>
<keyword evidence="7" id="KW-0235">DNA replication</keyword>
<dbReference type="Pfam" id="PF00149">
    <property type="entry name" value="Metallophos"/>
    <property type="match status" value="1"/>
</dbReference>
<comment type="function">
    <text evidence="7">SbcCD cleaves DNA hairpin structures. These structures can inhibit DNA replication and are intermediates in certain DNA recombination reactions. The complex acts as a 3'-&gt;5' double strand exonuclease that can open hairpins. It also has a 5' single-strand endonuclease activity.</text>
</comment>
<comment type="subunit">
    <text evidence="2 7">Heterodimer of SbcC and SbcD.</text>
</comment>
<evidence type="ECO:0000256" key="4">
    <source>
        <dbReference type="ARBA" id="ARBA00022722"/>
    </source>
</evidence>
<evidence type="ECO:0000256" key="6">
    <source>
        <dbReference type="ARBA" id="ARBA00022839"/>
    </source>
</evidence>
<evidence type="ECO:0000259" key="8">
    <source>
        <dbReference type="Pfam" id="PF00149"/>
    </source>
</evidence>
<evidence type="ECO:0000313" key="11">
    <source>
        <dbReference type="Proteomes" id="UP000640583"/>
    </source>
</evidence>
<proteinExistence type="inferred from homology"/>
<evidence type="ECO:0000259" key="9">
    <source>
        <dbReference type="Pfam" id="PF12320"/>
    </source>
</evidence>
<keyword evidence="7" id="KW-0255">Endonuclease</keyword>
<dbReference type="GO" id="GO:0006310">
    <property type="term" value="P:DNA recombination"/>
    <property type="evidence" value="ECO:0007669"/>
    <property type="project" value="UniProtKB-KW"/>
</dbReference>
<dbReference type="PANTHER" id="PTHR30337:SF0">
    <property type="entry name" value="NUCLEASE SBCCD SUBUNIT D"/>
    <property type="match status" value="1"/>
</dbReference>
<dbReference type="Pfam" id="PF12320">
    <property type="entry name" value="SbcD_C"/>
    <property type="match status" value="1"/>
</dbReference>
<dbReference type="GO" id="GO:0004519">
    <property type="term" value="F:endonuclease activity"/>
    <property type="evidence" value="ECO:0007669"/>
    <property type="project" value="UniProtKB-KW"/>
</dbReference>
<dbReference type="SUPFAM" id="SSF56300">
    <property type="entry name" value="Metallo-dependent phosphatases"/>
    <property type="match status" value="1"/>
</dbReference>
<feature type="domain" description="Nuclease SbcCD subunit D C-terminal" evidence="9">
    <location>
        <begin position="288"/>
        <end position="387"/>
    </location>
</feature>
<keyword evidence="7" id="KW-0233">DNA recombination</keyword>
<keyword evidence="5 7" id="KW-0378">Hydrolase</keyword>
<dbReference type="InterPro" id="IPR004593">
    <property type="entry name" value="SbcD"/>
</dbReference>
<dbReference type="EMBL" id="JADCKQ010000020">
    <property type="protein sequence ID" value="MBI1495445.1"/>
    <property type="molecule type" value="Genomic_DNA"/>
</dbReference>
<dbReference type="InterPro" id="IPR004843">
    <property type="entry name" value="Calcineurin-like_PHP"/>
</dbReference>
<feature type="domain" description="Calcineurin-like phosphoesterase" evidence="8">
    <location>
        <begin position="1"/>
        <end position="240"/>
    </location>
</feature>
<protein>
    <recommendedName>
        <fullName evidence="3 7">Nuclease SbcCD subunit D</fullName>
    </recommendedName>
</protein>
<dbReference type="Proteomes" id="UP000640583">
    <property type="component" value="Unassembled WGS sequence"/>
</dbReference>
<evidence type="ECO:0000256" key="5">
    <source>
        <dbReference type="ARBA" id="ARBA00022801"/>
    </source>
</evidence>
<comment type="caution">
    <text evidence="10">The sequence shown here is derived from an EMBL/GenBank/DDBJ whole genome shotgun (WGS) entry which is preliminary data.</text>
</comment>
<dbReference type="InterPro" id="IPR050535">
    <property type="entry name" value="DNA_Repair-Maintenance_Comp"/>
</dbReference>
<organism evidence="10 11">
    <name type="scientific">Halocynthiibacter styelae</name>
    <dbReference type="NCBI Taxonomy" id="2761955"/>
    <lineage>
        <taxon>Bacteria</taxon>
        <taxon>Pseudomonadati</taxon>
        <taxon>Pseudomonadota</taxon>
        <taxon>Alphaproteobacteria</taxon>
        <taxon>Rhodobacterales</taxon>
        <taxon>Paracoccaceae</taxon>
        <taxon>Halocynthiibacter</taxon>
    </lineage>
</organism>
<dbReference type="NCBIfam" id="TIGR00619">
    <property type="entry name" value="sbcd"/>
    <property type="match status" value="1"/>
</dbReference>
<dbReference type="InterPro" id="IPR026843">
    <property type="entry name" value="SbcD_C"/>
</dbReference>
<evidence type="ECO:0000256" key="7">
    <source>
        <dbReference type="RuleBase" id="RU363069"/>
    </source>
</evidence>
<dbReference type="RefSeq" id="WP_228850149.1">
    <property type="nucleotide sequence ID" value="NZ_JADCKQ010000020.1"/>
</dbReference>
<reference evidence="10" key="1">
    <citation type="submission" date="2020-10" db="EMBL/GenBank/DDBJ databases">
        <title>Paenihalocynthiibacter styelae gen. nov., sp. nov., isolated from stalked sea squirt Styela clava.</title>
        <authorList>
            <person name="Kim Y.-O."/>
            <person name="Yoon J.-H."/>
        </authorList>
    </citation>
    <scope>NUCLEOTIDE SEQUENCE</scope>
    <source>
        <strain evidence="10">MYP1-1</strain>
    </source>
</reference>
<evidence type="ECO:0000256" key="2">
    <source>
        <dbReference type="ARBA" id="ARBA00011322"/>
    </source>
</evidence>
<dbReference type="InterPro" id="IPR041796">
    <property type="entry name" value="Mre11_N"/>
</dbReference>
<dbReference type="Gene3D" id="3.60.21.10">
    <property type="match status" value="1"/>
</dbReference>
<name>A0A8J7IZT1_9RHOB</name>
<accession>A0A8J7IZT1</accession>
<dbReference type="AlphaFoldDB" id="A0A8J7IZT1"/>
<evidence type="ECO:0000256" key="3">
    <source>
        <dbReference type="ARBA" id="ARBA00013365"/>
    </source>
</evidence>
<comment type="similarity">
    <text evidence="1 7">Belongs to the SbcD family.</text>
</comment>